<feature type="compositionally biased region" description="Basic and acidic residues" evidence="6">
    <location>
        <begin position="129"/>
        <end position="141"/>
    </location>
</feature>
<comment type="similarity">
    <text evidence="5">Belongs to the HIPP family.</text>
</comment>
<gene>
    <name evidence="8" type="ORF">SLEP1_g28899</name>
</gene>
<dbReference type="Proteomes" id="UP001054252">
    <property type="component" value="Unassembled WGS sequence"/>
</dbReference>
<evidence type="ECO:0000259" key="7">
    <source>
        <dbReference type="PROSITE" id="PS50846"/>
    </source>
</evidence>
<dbReference type="Pfam" id="PF00403">
    <property type="entry name" value="HMA"/>
    <property type="match status" value="1"/>
</dbReference>
<dbReference type="GO" id="GO:0046872">
    <property type="term" value="F:metal ion binding"/>
    <property type="evidence" value="ECO:0007669"/>
    <property type="project" value="UniProtKB-KW"/>
</dbReference>
<feature type="domain" description="HMA" evidence="7">
    <location>
        <begin position="34"/>
        <end position="98"/>
    </location>
</feature>
<dbReference type="PANTHER" id="PTHR45868:SF69">
    <property type="entry name" value="HEAVY METAL-ASSOCIATED ISOPRENYLATED PLANT PROTEIN 35"/>
    <property type="match status" value="1"/>
</dbReference>
<keyword evidence="2" id="KW-0479">Metal-binding</keyword>
<feature type="compositionally biased region" description="Polar residues" evidence="6">
    <location>
        <begin position="195"/>
        <end position="206"/>
    </location>
</feature>
<accession>A0AAV5K737</accession>
<protein>
    <recommendedName>
        <fullName evidence="7">HMA domain-containing protein</fullName>
    </recommendedName>
</protein>
<dbReference type="FunFam" id="3.30.70.100:FF:000008">
    <property type="entry name" value="Copper transport protein ATOX1"/>
    <property type="match status" value="1"/>
</dbReference>
<evidence type="ECO:0000256" key="2">
    <source>
        <dbReference type="ARBA" id="ARBA00022723"/>
    </source>
</evidence>
<keyword evidence="4" id="KW-0636">Prenylation</keyword>
<proteinExistence type="inferred from homology"/>
<organism evidence="8 9">
    <name type="scientific">Rubroshorea leprosula</name>
    <dbReference type="NCBI Taxonomy" id="152421"/>
    <lineage>
        <taxon>Eukaryota</taxon>
        <taxon>Viridiplantae</taxon>
        <taxon>Streptophyta</taxon>
        <taxon>Embryophyta</taxon>
        <taxon>Tracheophyta</taxon>
        <taxon>Spermatophyta</taxon>
        <taxon>Magnoliopsida</taxon>
        <taxon>eudicotyledons</taxon>
        <taxon>Gunneridae</taxon>
        <taxon>Pentapetalae</taxon>
        <taxon>rosids</taxon>
        <taxon>malvids</taxon>
        <taxon>Malvales</taxon>
        <taxon>Dipterocarpaceae</taxon>
        <taxon>Rubroshorea</taxon>
    </lineage>
</organism>
<dbReference type="PROSITE" id="PS50846">
    <property type="entry name" value="HMA_2"/>
    <property type="match status" value="1"/>
</dbReference>
<comment type="caution">
    <text evidence="8">The sequence shown here is derived from an EMBL/GenBank/DDBJ whole genome shotgun (WGS) entry which is preliminary data.</text>
</comment>
<evidence type="ECO:0000256" key="5">
    <source>
        <dbReference type="ARBA" id="ARBA00024045"/>
    </source>
</evidence>
<evidence type="ECO:0000313" key="8">
    <source>
        <dbReference type="EMBL" id="GKV18535.1"/>
    </source>
</evidence>
<dbReference type="CDD" id="cd00371">
    <property type="entry name" value="HMA"/>
    <property type="match status" value="1"/>
</dbReference>
<feature type="region of interest" description="Disordered" evidence="6">
    <location>
        <begin position="97"/>
        <end position="298"/>
    </location>
</feature>
<dbReference type="AlphaFoldDB" id="A0AAV5K737"/>
<feature type="compositionally biased region" description="Basic and acidic residues" evidence="6">
    <location>
        <begin position="97"/>
        <end position="108"/>
    </location>
</feature>
<name>A0AAV5K737_9ROSI</name>
<dbReference type="SUPFAM" id="SSF55008">
    <property type="entry name" value="HMA, heavy metal-associated domain"/>
    <property type="match status" value="1"/>
</dbReference>
<feature type="compositionally biased region" description="Low complexity" evidence="6">
    <location>
        <begin position="154"/>
        <end position="167"/>
    </location>
</feature>
<sequence length="366" mass="38964">MATAPSPEGKTEPKPAEPKPESKEVEENPEPLKYKTWVLKVSIHCEGCKKKVKKILTNIEGVYATDIDLRQQKVTVMGNVDSEILLKKLIKKTGRHAELWPEKADQKQKKQGKGKSKEKQSNPESSGEETTHGGEEEKETVTIEVPANQEPPKSSGGENGNSTSGGTAVKVSDGDGATGKVGVQVKEAKPEVKQGVTSPAGSQPPASESEGGAEKSGGGSGGTKKKKKGQKGNTTSNVVEGEQSGEQSSDAPPGTGSLPGNIQVQPVHATVPPAANHSPPHQHFREHPSHYYTGPVHAVSYNTTQPSSSYTASYHSAPPSYAYVHQGPMAEPRPDHNPYPYPYPPSQSSDSFEMFSDENPNACSVM</sequence>
<dbReference type="EMBL" id="BPVZ01000050">
    <property type="protein sequence ID" value="GKV18535.1"/>
    <property type="molecule type" value="Genomic_DNA"/>
</dbReference>
<evidence type="ECO:0000313" key="9">
    <source>
        <dbReference type="Proteomes" id="UP001054252"/>
    </source>
</evidence>
<keyword evidence="9" id="KW-1185">Reference proteome</keyword>
<feature type="region of interest" description="Disordered" evidence="6">
    <location>
        <begin position="321"/>
        <end position="366"/>
    </location>
</feature>
<dbReference type="PANTHER" id="PTHR45868">
    <property type="entry name" value="HEAVY METAL-ASSOCIATED ISOPRENYLATED PLANT PROTEIN 33-RELATED"/>
    <property type="match status" value="1"/>
</dbReference>
<feature type="compositionally biased region" description="Basic and acidic residues" evidence="6">
    <location>
        <begin position="9"/>
        <end position="31"/>
    </location>
</feature>
<feature type="region of interest" description="Disordered" evidence="6">
    <location>
        <begin position="1"/>
        <end position="31"/>
    </location>
</feature>
<keyword evidence="3" id="KW-0449">Lipoprotein</keyword>
<keyword evidence="1" id="KW-0488">Methylation</keyword>
<evidence type="ECO:0000256" key="3">
    <source>
        <dbReference type="ARBA" id="ARBA00023288"/>
    </source>
</evidence>
<evidence type="ECO:0000256" key="4">
    <source>
        <dbReference type="ARBA" id="ARBA00023289"/>
    </source>
</evidence>
<dbReference type="InterPro" id="IPR006121">
    <property type="entry name" value="HMA_dom"/>
</dbReference>
<reference evidence="8 9" key="1">
    <citation type="journal article" date="2021" name="Commun. Biol.">
        <title>The genome of Shorea leprosula (Dipterocarpaceae) highlights the ecological relevance of drought in aseasonal tropical rainforests.</title>
        <authorList>
            <person name="Ng K.K.S."/>
            <person name="Kobayashi M.J."/>
            <person name="Fawcett J.A."/>
            <person name="Hatakeyama M."/>
            <person name="Paape T."/>
            <person name="Ng C.H."/>
            <person name="Ang C.C."/>
            <person name="Tnah L.H."/>
            <person name="Lee C.T."/>
            <person name="Nishiyama T."/>
            <person name="Sese J."/>
            <person name="O'Brien M.J."/>
            <person name="Copetti D."/>
            <person name="Mohd Noor M.I."/>
            <person name="Ong R.C."/>
            <person name="Putra M."/>
            <person name="Sireger I.Z."/>
            <person name="Indrioko S."/>
            <person name="Kosugi Y."/>
            <person name="Izuno A."/>
            <person name="Isagi Y."/>
            <person name="Lee S.L."/>
            <person name="Shimizu K.K."/>
        </authorList>
    </citation>
    <scope>NUCLEOTIDE SEQUENCE [LARGE SCALE GENOMIC DNA]</scope>
    <source>
        <strain evidence="8">214</strain>
    </source>
</reference>
<evidence type="ECO:0000256" key="6">
    <source>
        <dbReference type="SAM" id="MobiDB-lite"/>
    </source>
</evidence>
<dbReference type="Gene3D" id="3.30.70.100">
    <property type="match status" value="1"/>
</dbReference>
<dbReference type="InterPro" id="IPR036163">
    <property type="entry name" value="HMA_dom_sf"/>
</dbReference>
<evidence type="ECO:0000256" key="1">
    <source>
        <dbReference type="ARBA" id="ARBA00022481"/>
    </source>
</evidence>